<dbReference type="Proteomes" id="UP000198752">
    <property type="component" value="Unassembled WGS sequence"/>
</dbReference>
<feature type="region of interest" description="Disordered" evidence="3">
    <location>
        <begin position="103"/>
        <end position="128"/>
    </location>
</feature>
<gene>
    <name evidence="2" type="primary">mecA</name>
    <name evidence="4" type="ORF">SAMN02982927_01471</name>
</gene>
<reference evidence="5" key="1">
    <citation type="submission" date="2016-10" db="EMBL/GenBank/DDBJ databases">
        <authorList>
            <person name="Varghese N."/>
            <person name="Submissions S."/>
        </authorList>
    </citation>
    <scope>NUCLEOTIDE SEQUENCE [LARGE SCALE GENOMIC DNA]</scope>
    <source>
        <strain evidence="5">ATCC 700379</strain>
    </source>
</reference>
<dbReference type="GO" id="GO:0030674">
    <property type="term" value="F:protein-macromolecule adaptor activity"/>
    <property type="evidence" value="ECO:0007669"/>
    <property type="project" value="UniProtKB-UniRule"/>
</dbReference>
<accession>A0A1I2R7W1</accession>
<evidence type="ECO:0000256" key="2">
    <source>
        <dbReference type="HAMAP-Rule" id="MF_01124"/>
    </source>
</evidence>
<evidence type="ECO:0000256" key="3">
    <source>
        <dbReference type="SAM" id="MobiDB-lite"/>
    </source>
</evidence>
<name>A0A1I2R7W1_9BACL</name>
<evidence type="ECO:0000313" key="4">
    <source>
        <dbReference type="EMBL" id="SFG36562.1"/>
    </source>
</evidence>
<keyword evidence="5" id="KW-1185">Reference proteome</keyword>
<dbReference type="InterPro" id="IPR008681">
    <property type="entry name" value="Neg-reg_MecA"/>
</dbReference>
<protein>
    <recommendedName>
        <fullName evidence="2">Adapter protein MecA</fullName>
    </recommendedName>
</protein>
<feature type="compositionally biased region" description="Acidic residues" evidence="3">
    <location>
        <begin position="119"/>
        <end position="128"/>
    </location>
</feature>
<dbReference type="EMBL" id="FOOY01000009">
    <property type="protein sequence ID" value="SFG36562.1"/>
    <property type="molecule type" value="Genomic_DNA"/>
</dbReference>
<dbReference type="Gene3D" id="3.30.70.1950">
    <property type="match status" value="1"/>
</dbReference>
<dbReference type="InterPro" id="IPR038471">
    <property type="entry name" value="MecA_C_sf"/>
</dbReference>
<comment type="similarity">
    <text evidence="1 2">Belongs to the MecA family.</text>
</comment>
<dbReference type="NCBIfam" id="NF002644">
    <property type="entry name" value="PRK02315.1-5"/>
    <property type="match status" value="1"/>
</dbReference>
<organism evidence="4 5">
    <name type="scientific">Sporolactobacillus nakayamae</name>
    <dbReference type="NCBI Taxonomy" id="269670"/>
    <lineage>
        <taxon>Bacteria</taxon>
        <taxon>Bacillati</taxon>
        <taxon>Bacillota</taxon>
        <taxon>Bacilli</taxon>
        <taxon>Bacillales</taxon>
        <taxon>Sporolactobacillaceae</taxon>
        <taxon>Sporolactobacillus</taxon>
    </lineage>
</organism>
<dbReference type="OrthoDB" id="2360201at2"/>
<comment type="subunit">
    <text evidence="2">Homodimer.</text>
</comment>
<proteinExistence type="inferred from homology"/>
<comment type="domain">
    <text evidence="2">The N-terminal domain probably binds unfolded/aggregated proteins; the C-terminal domain interacts with ClpC.</text>
</comment>
<evidence type="ECO:0000256" key="1">
    <source>
        <dbReference type="ARBA" id="ARBA00005397"/>
    </source>
</evidence>
<dbReference type="PIRSF" id="PIRSF029008">
    <property type="entry name" value="MecA"/>
    <property type="match status" value="1"/>
</dbReference>
<dbReference type="STRING" id="269670.SAMN02982927_01471"/>
<dbReference type="RefSeq" id="WP_093671556.1">
    <property type="nucleotide sequence ID" value="NZ_FOOY01000009.1"/>
</dbReference>
<dbReference type="Pfam" id="PF05389">
    <property type="entry name" value="MecA"/>
    <property type="match status" value="1"/>
</dbReference>
<dbReference type="HAMAP" id="MF_01124">
    <property type="entry name" value="MecA"/>
    <property type="match status" value="1"/>
</dbReference>
<comment type="function">
    <text evidence="2">Enables the recognition and targeting of unfolded and aggregated proteins to the ClpC protease or to other proteins involved in proteolysis.</text>
</comment>
<dbReference type="PANTHER" id="PTHR39161:SF1">
    <property type="entry name" value="ADAPTER PROTEIN MECA 1"/>
    <property type="match status" value="1"/>
</dbReference>
<sequence>MKIERINENTLKFYISYLDIEDLGFDREEIWYNRDRSEELFWQMMDEAHSQESFSLEGPLWIQVQALDKGMEIIVTRAQISKDGSNLQLPISEDKHLDIPINEREDRDADMADDQAVTDGDDQEENELEDAQPISFIIEFGDIENLISLSHTFEAHDAMDTALYAYKSRYYLQVTFADELSDDCQDDDLSKMLEFGLDTSLTVYVLQEYGKELIHDHALQTIKSHFPLLA</sequence>
<evidence type="ECO:0000313" key="5">
    <source>
        <dbReference type="Proteomes" id="UP000198752"/>
    </source>
</evidence>
<dbReference type="PANTHER" id="PTHR39161">
    <property type="entry name" value="ADAPTER PROTEIN MECA"/>
    <property type="match status" value="1"/>
</dbReference>
<dbReference type="AlphaFoldDB" id="A0A1I2R7W1"/>